<dbReference type="PANTHER" id="PTHR43795">
    <property type="entry name" value="BIFUNCTIONAL ASPARTATE AMINOTRANSFERASE AND GLUTAMATE/ASPARTATE-PREPHENATE AMINOTRANSFERASE-RELATED"/>
    <property type="match status" value="1"/>
</dbReference>
<comment type="cofactor">
    <cofactor evidence="1">
        <name>pyridoxal 5'-phosphate</name>
        <dbReference type="ChEBI" id="CHEBI:597326"/>
    </cofactor>
</comment>
<keyword evidence="3" id="KW-0032">Aminotransferase</keyword>
<proteinExistence type="inferred from homology"/>
<protein>
    <submittedName>
        <fullName evidence="7">Uu.00g118400.m01.CDS01</fullName>
    </submittedName>
</protein>
<keyword evidence="5" id="KW-0663">Pyridoxal phosphate</keyword>
<comment type="similarity">
    <text evidence="2">Belongs to the class-I pyridoxal-phosphate-dependent aminotransferase family.</text>
</comment>
<dbReference type="PANTHER" id="PTHR43795:SF32">
    <property type="entry name" value="AMINOTRANSFERASE GLII-RELATED"/>
    <property type="match status" value="1"/>
</dbReference>
<evidence type="ECO:0000259" key="6">
    <source>
        <dbReference type="Pfam" id="PF00155"/>
    </source>
</evidence>
<dbReference type="PRINTS" id="PR00753">
    <property type="entry name" value="ACCSYNTHASE"/>
</dbReference>
<evidence type="ECO:0000313" key="8">
    <source>
        <dbReference type="Proteomes" id="UP001295740"/>
    </source>
</evidence>
<dbReference type="GO" id="GO:0006520">
    <property type="term" value="P:amino acid metabolic process"/>
    <property type="evidence" value="ECO:0007669"/>
    <property type="project" value="TreeGrafter"/>
</dbReference>
<dbReference type="InterPro" id="IPR050478">
    <property type="entry name" value="Ethylene_sulfur-biosynth"/>
</dbReference>
<evidence type="ECO:0000256" key="5">
    <source>
        <dbReference type="ARBA" id="ARBA00022898"/>
    </source>
</evidence>
<sequence>MEGYGLSRRGAANVQAVWPRISKAAEERERQAGNPCIDLSTSENWLLRNELIDLYKQAIEGSLSSHDLSYPDGFAGDLKLLDSLARFFNRYFQPLVPVSREHLAVAPGAAFALDSLLYNICEVGDGLLVPTPCWGSFEWLLSVRSGVQPVFVTTRNLDDVFSMGVIEALESAFSKSALPIKGVLFTNPHNPSGQCYPASIVKAIVKFCGQRGLHFISDEIYALSSFENPDVSHPVPFVSALQLDVESLGCDLSRIHTIWSISKDFGSSGLRMGCCVSQSNKPLVTGLALVSNTQTSSLTAIAAASLLSSPKLDDLLALNSHRLARAYLRLTSALKKRGLPYIPATMGPFILVRIAPHARTWEDEADAIQAYKSAGLSLSAGRSYHLPESEKGWARINFAIDPNQLTEALQRIGAAADDCTRL</sequence>
<evidence type="ECO:0000256" key="4">
    <source>
        <dbReference type="ARBA" id="ARBA00022679"/>
    </source>
</evidence>
<dbReference type="Gene3D" id="3.40.640.10">
    <property type="entry name" value="Type I PLP-dependent aspartate aminotransferase-like (Major domain)"/>
    <property type="match status" value="1"/>
</dbReference>
<gene>
    <name evidence="7" type="ORF">KHLLAP_LOCUS4914</name>
</gene>
<dbReference type="Gene3D" id="3.90.1150.10">
    <property type="entry name" value="Aspartate Aminotransferase, domain 1"/>
    <property type="match status" value="1"/>
</dbReference>
<dbReference type="Proteomes" id="UP001295740">
    <property type="component" value="Unassembled WGS sequence"/>
</dbReference>
<keyword evidence="4" id="KW-0808">Transferase</keyword>
<dbReference type="InterPro" id="IPR015422">
    <property type="entry name" value="PyrdxlP-dep_Trfase_small"/>
</dbReference>
<feature type="domain" description="Aminotransferase class I/classII large" evidence="6">
    <location>
        <begin position="36"/>
        <end position="412"/>
    </location>
</feature>
<dbReference type="GO" id="GO:0008483">
    <property type="term" value="F:transaminase activity"/>
    <property type="evidence" value="ECO:0007669"/>
    <property type="project" value="UniProtKB-KW"/>
</dbReference>
<evidence type="ECO:0000256" key="1">
    <source>
        <dbReference type="ARBA" id="ARBA00001933"/>
    </source>
</evidence>
<dbReference type="InterPro" id="IPR015421">
    <property type="entry name" value="PyrdxlP-dep_Trfase_major"/>
</dbReference>
<dbReference type="SUPFAM" id="SSF53383">
    <property type="entry name" value="PLP-dependent transferases"/>
    <property type="match status" value="1"/>
</dbReference>
<accession>A0AAI8VGX8</accession>
<dbReference type="CDD" id="cd00609">
    <property type="entry name" value="AAT_like"/>
    <property type="match status" value="1"/>
</dbReference>
<reference evidence="7" key="1">
    <citation type="submission" date="2023-10" db="EMBL/GenBank/DDBJ databases">
        <authorList>
            <person name="Hackl T."/>
        </authorList>
    </citation>
    <scope>NUCLEOTIDE SEQUENCE</scope>
</reference>
<comment type="caution">
    <text evidence="7">The sequence shown here is derived from an EMBL/GenBank/DDBJ whole genome shotgun (WGS) entry which is preliminary data.</text>
</comment>
<organism evidence="7 8">
    <name type="scientific">Anthostomella pinea</name>
    <dbReference type="NCBI Taxonomy" id="933095"/>
    <lineage>
        <taxon>Eukaryota</taxon>
        <taxon>Fungi</taxon>
        <taxon>Dikarya</taxon>
        <taxon>Ascomycota</taxon>
        <taxon>Pezizomycotina</taxon>
        <taxon>Sordariomycetes</taxon>
        <taxon>Xylariomycetidae</taxon>
        <taxon>Xylariales</taxon>
        <taxon>Xylariaceae</taxon>
        <taxon>Anthostomella</taxon>
    </lineage>
</organism>
<dbReference type="InterPro" id="IPR004839">
    <property type="entry name" value="Aminotransferase_I/II_large"/>
</dbReference>
<dbReference type="AlphaFoldDB" id="A0AAI8VGX8"/>
<keyword evidence="8" id="KW-1185">Reference proteome</keyword>
<name>A0AAI8VGX8_9PEZI</name>
<evidence type="ECO:0000313" key="7">
    <source>
        <dbReference type="EMBL" id="CAJ2504446.1"/>
    </source>
</evidence>
<dbReference type="EMBL" id="CAUWAG010000006">
    <property type="protein sequence ID" value="CAJ2504446.1"/>
    <property type="molecule type" value="Genomic_DNA"/>
</dbReference>
<dbReference type="GO" id="GO:0030170">
    <property type="term" value="F:pyridoxal phosphate binding"/>
    <property type="evidence" value="ECO:0007669"/>
    <property type="project" value="InterPro"/>
</dbReference>
<dbReference type="Pfam" id="PF00155">
    <property type="entry name" value="Aminotran_1_2"/>
    <property type="match status" value="1"/>
</dbReference>
<evidence type="ECO:0000256" key="2">
    <source>
        <dbReference type="ARBA" id="ARBA00007441"/>
    </source>
</evidence>
<dbReference type="InterPro" id="IPR015424">
    <property type="entry name" value="PyrdxlP-dep_Trfase"/>
</dbReference>
<evidence type="ECO:0000256" key="3">
    <source>
        <dbReference type="ARBA" id="ARBA00022576"/>
    </source>
</evidence>